<feature type="compositionally biased region" description="Basic and acidic residues" evidence="1">
    <location>
        <begin position="87"/>
        <end position="131"/>
    </location>
</feature>
<comment type="caution">
    <text evidence="2">The sequence shown here is derived from an EMBL/GenBank/DDBJ whole genome shotgun (WGS) entry which is preliminary data.</text>
</comment>
<name>A0A8H3ERY8_9LECA</name>
<dbReference type="Proteomes" id="UP000664521">
    <property type="component" value="Unassembled WGS sequence"/>
</dbReference>
<dbReference type="EMBL" id="CAJPDS010000011">
    <property type="protein sequence ID" value="CAF9912356.1"/>
    <property type="molecule type" value="Genomic_DNA"/>
</dbReference>
<dbReference type="AlphaFoldDB" id="A0A8H3ERY8"/>
<gene>
    <name evidence="2" type="ORF">HETSPECPRED_000917</name>
</gene>
<feature type="region of interest" description="Disordered" evidence="1">
    <location>
        <begin position="80"/>
        <end position="139"/>
    </location>
</feature>
<evidence type="ECO:0000313" key="3">
    <source>
        <dbReference type="Proteomes" id="UP000664521"/>
    </source>
</evidence>
<reference evidence="2" key="1">
    <citation type="submission" date="2021-03" db="EMBL/GenBank/DDBJ databases">
        <authorList>
            <person name="Tagirdzhanova G."/>
        </authorList>
    </citation>
    <scope>NUCLEOTIDE SEQUENCE</scope>
</reference>
<evidence type="ECO:0000256" key="1">
    <source>
        <dbReference type="SAM" id="MobiDB-lite"/>
    </source>
</evidence>
<accession>A0A8H3ERY8</accession>
<proteinExistence type="predicted"/>
<sequence>MPELRTPVTFQDRHGVLYIPLGTSPLRWFQRSKPVTTKFYIVNALAPQYAAGGIDVVLGGATEDPNGVIANLFDKSEPVAPIFPTRLSKEQRERQEREKERKRLEREEAVRVEKAKERQQREAERKARLEEYQQQQGQP</sequence>
<protein>
    <submittedName>
        <fullName evidence="2">Uncharacterized protein</fullName>
    </submittedName>
</protein>
<evidence type="ECO:0000313" key="2">
    <source>
        <dbReference type="EMBL" id="CAF9912356.1"/>
    </source>
</evidence>
<organism evidence="2 3">
    <name type="scientific">Heterodermia speciosa</name>
    <dbReference type="NCBI Taxonomy" id="116794"/>
    <lineage>
        <taxon>Eukaryota</taxon>
        <taxon>Fungi</taxon>
        <taxon>Dikarya</taxon>
        <taxon>Ascomycota</taxon>
        <taxon>Pezizomycotina</taxon>
        <taxon>Lecanoromycetes</taxon>
        <taxon>OSLEUM clade</taxon>
        <taxon>Lecanoromycetidae</taxon>
        <taxon>Caliciales</taxon>
        <taxon>Physciaceae</taxon>
        <taxon>Heterodermia</taxon>
    </lineage>
</organism>
<keyword evidence="3" id="KW-1185">Reference proteome</keyword>